<feature type="region of interest" description="Disordered" evidence="1">
    <location>
        <begin position="39"/>
        <end position="58"/>
    </location>
</feature>
<comment type="caution">
    <text evidence="2">The sequence shown here is derived from an EMBL/GenBank/DDBJ whole genome shotgun (WGS) entry which is preliminary data.</text>
</comment>
<evidence type="ECO:0000313" key="3">
    <source>
        <dbReference type="Proteomes" id="UP000516437"/>
    </source>
</evidence>
<sequence length="104" mass="11471">MGITSAEFVPSQPWVPPMAIQYLQMVIWLPQMAFPLSPVSSIESPPAVNVDSNVDNDDEATVEVNAEKSPGEVSHEKPPIEQTLQEDRAVDNESNHLELDENTT</sequence>
<feature type="compositionally biased region" description="Basic and acidic residues" evidence="1">
    <location>
        <begin position="65"/>
        <end position="104"/>
    </location>
</feature>
<dbReference type="Proteomes" id="UP000516437">
    <property type="component" value="Chromosome 1"/>
</dbReference>
<gene>
    <name evidence="2" type="ORF">CJ030_MR1G019571</name>
</gene>
<dbReference type="AlphaFoldDB" id="A0A6A1WLW7"/>
<keyword evidence="3" id="KW-1185">Reference proteome</keyword>
<feature type="region of interest" description="Disordered" evidence="1">
    <location>
        <begin position="64"/>
        <end position="104"/>
    </location>
</feature>
<reference evidence="2 3" key="1">
    <citation type="journal article" date="2019" name="Plant Biotechnol. J.">
        <title>The red bayberry genome and genetic basis of sex determination.</title>
        <authorList>
            <person name="Jia H.M."/>
            <person name="Jia H.J."/>
            <person name="Cai Q.L."/>
            <person name="Wang Y."/>
            <person name="Zhao H.B."/>
            <person name="Yang W.F."/>
            <person name="Wang G.Y."/>
            <person name="Li Y.H."/>
            <person name="Zhan D.L."/>
            <person name="Shen Y.T."/>
            <person name="Niu Q.F."/>
            <person name="Chang L."/>
            <person name="Qiu J."/>
            <person name="Zhao L."/>
            <person name="Xie H.B."/>
            <person name="Fu W.Y."/>
            <person name="Jin J."/>
            <person name="Li X.W."/>
            <person name="Jiao Y."/>
            <person name="Zhou C.C."/>
            <person name="Tu T."/>
            <person name="Chai C.Y."/>
            <person name="Gao J.L."/>
            <person name="Fan L.J."/>
            <person name="van de Weg E."/>
            <person name="Wang J.Y."/>
            <person name="Gao Z.S."/>
        </authorList>
    </citation>
    <scope>NUCLEOTIDE SEQUENCE [LARGE SCALE GENOMIC DNA]</scope>
    <source>
        <tissue evidence="2">Leaves</tissue>
    </source>
</reference>
<evidence type="ECO:0000256" key="1">
    <source>
        <dbReference type="SAM" id="MobiDB-lite"/>
    </source>
</evidence>
<name>A0A6A1WLW7_9ROSI</name>
<proteinExistence type="predicted"/>
<protein>
    <submittedName>
        <fullName evidence="2">Uncharacterized protein</fullName>
    </submittedName>
</protein>
<dbReference type="EMBL" id="RXIC02000019">
    <property type="protein sequence ID" value="KAB1226262.1"/>
    <property type="molecule type" value="Genomic_DNA"/>
</dbReference>
<accession>A0A6A1WLW7</accession>
<evidence type="ECO:0000313" key="2">
    <source>
        <dbReference type="EMBL" id="KAB1226262.1"/>
    </source>
</evidence>
<organism evidence="2 3">
    <name type="scientific">Morella rubra</name>
    <name type="common">Chinese bayberry</name>
    <dbReference type="NCBI Taxonomy" id="262757"/>
    <lineage>
        <taxon>Eukaryota</taxon>
        <taxon>Viridiplantae</taxon>
        <taxon>Streptophyta</taxon>
        <taxon>Embryophyta</taxon>
        <taxon>Tracheophyta</taxon>
        <taxon>Spermatophyta</taxon>
        <taxon>Magnoliopsida</taxon>
        <taxon>eudicotyledons</taxon>
        <taxon>Gunneridae</taxon>
        <taxon>Pentapetalae</taxon>
        <taxon>rosids</taxon>
        <taxon>fabids</taxon>
        <taxon>Fagales</taxon>
        <taxon>Myricaceae</taxon>
        <taxon>Morella</taxon>
    </lineage>
</organism>